<evidence type="ECO:0000313" key="7">
    <source>
        <dbReference type="EMBL" id="KAK7680706.1"/>
    </source>
</evidence>
<evidence type="ECO:0000256" key="2">
    <source>
        <dbReference type="ARBA" id="ARBA00006972"/>
    </source>
</evidence>
<keyword evidence="8" id="KW-1185">Reference proteome</keyword>
<dbReference type="InterPro" id="IPR016635">
    <property type="entry name" value="AP_complex_ssu"/>
</dbReference>
<dbReference type="EMBL" id="JASBNA010000047">
    <property type="protein sequence ID" value="KAK7680706.1"/>
    <property type="molecule type" value="Genomic_DNA"/>
</dbReference>
<sequence length="91" mass="10737">MCNVLEYKDMKIVYRRYASLFFITGIDSSDNELLALEVIHRFVEQMDKLYGNVYELLLDGYVQESSKKEVLRKVSQQDELESMDEFDNILA</sequence>
<evidence type="ECO:0000256" key="3">
    <source>
        <dbReference type="ARBA" id="ARBA00022448"/>
    </source>
</evidence>
<keyword evidence="4" id="KW-0653">Protein transport</keyword>
<dbReference type="Pfam" id="PF01217">
    <property type="entry name" value="Clat_adaptor_s"/>
    <property type="match status" value="1"/>
</dbReference>
<evidence type="ECO:0000256" key="4">
    <source>
        <dbReference type="ARBA" id="ARBA00022927"/>
    </source>
</evidence>
<evidence type="ECO:0000259" key="6">
    <source>
        <dbReference type="Pfam" id="PF01217"/>
    </source>
</evidence>
<organism evidence="7 8">
    <name type="scientific">Cerrena zonata</name>
    <dbReference type="NCBI Taxonomy" id="2478898"/>
    <lineage>
        <taxon>Eukaryota</taxon>
        <taxon>Fungi</taxon>
        <taxon>Dikarya</taxon>
        <taxon>Basidiomycota</taxon>
        <taxon>Agaricomycotina</taxon>
        <taxon>Agaricomycetes</taxon>
        <taxon>Polyporales</taxon>
        <taxon>Cerrenaceae</taxon>
        <taxon>Cerrena</taxon>
    </lineage>
</organism>
<dbReference type="Gene3D" id="3.30.450.60">
    <property type="match status" value="1"/>
</dbReference>
<comment type="caution">
    <text evidence="7">The sequence shown here is derived from an EMBL/GenBank/DDBJ whole genome shotgun (WGS) entry which is preliminary data.</text>
</comment>
<proteinExistence type="inferred from homology"/>
<accession>A0AAW0FJC6</accession>
<protein>
    <recommendedName>
        <fullName evidence="6">AP complex mu/sigma subunit domain-containing protein</fullName>
    </recommendedName>
</protein>
<evidence type="ECO:0000256" key="5">
    <source>
        <dbReference type="ARBA" id="ARBA00023136"/>
    </source>
</evidence>
<keyword evidence="5" id="KW-0472">Membrane</keyword>
<dbReference type="Proteomes" id="UP001385951">
    <property type="component" value="Unassembled WGS sequence"/>
</dbReference>
<feature type="domain" description="AP complex mu/sigma subunit" evidence="6">
    <location>
        <begin position="1"/>
        <end position="56"/>
    </location>
</feature>
<dbReference type="SUPFAM" id="SSF64356">
    <property type="entry name" value="SNARE-like"/>
    <property type="match status" value="1"/>
</dbReference>
<evidence type="ECO:0000256" key="1">
    <source>
        <dbReference type="ARBA" id="ARBA00004308"/>
    </source>
</evidence>
<dbReference type="InterPro" id="IPR022775">
    <property type="entry name" value="AP_mu_sigma_su"/>
</dbReference>
<comment type="subcellular location">
    <subcellularLocation>
        <location evidence="1">Endomembrane system</location>
    </subcellularLocation>
</comment>
<gene>
    <name evidence="7" type="ORF">QCA50_016274</name>
</gene>
<evidence type="ECO:0000313" key="8">
    <source>
        <dbReference type="Proteomes" id="UP001385951"/>
    </source>
</evidence>
<comment type="similarity">
    <text evidence="2">Belongs to the adaptor complexes small subunit family.</text>
</comment>
<dbReference type="InterPro" id="IPR011012">
    <property type="entry name" value="Longin-like_dom_sf"/>
</dbReference>
<keyword evidence="3" id="KW-0813">Transport</keyword>
<dbReference type="GO" id="GO:0015031">
    <property type="term" value="P:protein transport"/>
    <property type="evidence" value="ECO:0007669"/>
    <property type="project" value="UniProtKB-KW"/>
</dbReference>
<dbReference type="AlphaFoldDB" id="A0AAW0FJC6"/>
<name>A0AAW0FJC6_9APHY</name>
<reference evidence="7 8" key="1">
    <citation type="submission" date="2022-09" db="EMBL/GenBank/DDBJ databases">
        <authorList>
            <person name="Palmer J.M."/>
        </authorList>
    </citation>
    <scope>NUCLEOTIDE SEQUENCE [LARGE SCALE GENOMIC DNA]</scope>
    <source>
        <strain evidence="7 8">DSM 7382</strain>
    </source>
</reference>
<dbReference type="PANTHER" id="PTHR11753">
    <property type="entry name" value="ADAPTOR COMPLEXES SMALL SUBUNIT FAMILY"/>
    <property type="match status" value="1"/>
</dbReference>
<dbReference type="GO" id="GO:0012505">
    <property type="term" value="C:endomembrane system"/>
    <property type="evidence" value="ECO:0007669"/>
    <property type="project" value="UniProtKB-SubCell"/>
</dbReference>